<dbReference type="SUPFAM" id="SSF53756">
    <property type="entry name" value="UDP-Glycosyltransferase/glycogen phosphorylase"/>
    <property type="match status" value="1"/>
</dbReference>
<dbReference type="PANTHER" id="PTHR12526:SF630">
    <property type="entry name" value="GLYCOSYLTRANSFERASE"/>
    <property type="match status" value="1"/>
</dbReference>
<dbReference type="Pfam" id="PF00534">
    <property type="entry name" value="Glycos_transf_1"/>
    <property type="match status" value="1"/>
</dbReference>
<feature type="domain" description="Glycosyltransferase subfamily 4-like N-terminal" evidence="2">
    <location>
        <begin position="14"/>
        <end position="177"/>
    </location>
</feature>
<gene>
    <name evidence="3" type="ORF">AMJ44_04725</name>
</gene>
<dbReference type="AlphaFoldDB" id="A0A0S7Y2Z1"/>
<dbReference type="Proteomes" id="UP000051861">
    <property type="component" value="Unassembled WGS sequence"/>
</dbReference>
<dbReference type="CDD" id="cd03801">
    <property type="entry name" value="GT4_PimA-like"/>
    <property type="match status" value="1"/>
</dbReference>
<proteinExistence type="predicted"/>
<feature type="domain" description="Glycosyl transferase family 1" evidence="1">
    <location>
        <begin position="193"/>
        <end position="366"/>
    </location>
</feature>
<dbReference type="GO" id="GO:0016757">
    <property type="term" value="F:glycosyltransferase activity"/>
    <property type="evidence" value="ECO:0007669"/>
    <property type="project" value="InterPro"/>
</dbReference>
<name>A0A0S7Y2Z1_UNCSA</name>
<evidence type="ECO:0000259" key="2">
    <source>
        <dbReference type="Pfam" id="PF13439"/>
    </source>
</evidence>
<evidence type="ECO:0000313" key="3">
    <source>
        <dbReference type="EMBL" id="KPJ69088.1"/>
    </source>
</evidence>
<dbReference type="Pfam" id="PF13439">
    <property type="entry name" value="Glyco_transf_4"/>
    <property type="match status" value="1"/>
</dbReference>
<dbReference type="InterPro" id="IPR028098">
    <property type="entry name" value="Glyco_trans_4-like_N"/>
</dbReference>
<organism evidence="3 4">
    <name type="scientific">candidate division WOR-1 bacterium DG_54_3</name>
    <dbReference type="NCBI Taxonomy" id="1703775"/>
    <lineage>
        <taxon>Bacteria</taxon>
        <taxon>Bacillati</taxon>
        <taxon>Saganbacteria</taxon>
    </lineage>
</organism>
<comment type="caution">
    <text evidence="3">The sequence shown here is derived from an EMBL/GenBank/DDBJ whole genome shotgun (WGS) entry which is preliminary data.</text>
</comment>
<dbReference type="InterPro" id="IPR001296">
    <property type="entry name" value="Glyco_trans_1"/>
</dbReference>
<sequence length="415" mass="47824">MKIAMLHWGFPPIIGGVETHLVALMPELVRMGHRVSLLTGSAEESPEHFDFKGVHICRSQFYDLNWLFKSNFQEVDDNVWDITVDFLDKIKPDVIHAHNMHYFSRYHTRVLEHYALYHRVPLVLTAHNAWKDKLFLDLTCKVAWDKIIAISHYIRRELMAVGVPEEKITVVHHGIDEKLFHPGKVSSSIFKDHPQLKGKKRVIFNPARLGIAKGCDVTIEAFRLVKNKFPDAMLLMSGSGNIIDWGLTQNKDIAFFVTLIKHLGLEDSVYINTFSLSKEMPELYRLAEVIAYPSSSEEPFGLTMLEAMASSKPIVVTESGGMPEIITDDINGYVVPKGNHEELAEKIIKLLSDDELRKKLGETGRREVEQMYTREIYARNIFEVYEDAIKEYTKTRRKRIKPKRKFFIAREEISV</sequence>
<dbReference type="PANTHER" id="PTHR12526">
    <property type="entry name" value="GLYCOSYLTRANSFERASE"/>
    <property type="match status" value="1"/>
</dbReference>
<evidence type="ECO:0000313" key="4">
    <source>
        <dbReference type="Proteomes" id="UP000051861"/>
    </source>
</evidence>
<reference evidence="3 4" key="1">
    <citation type="journal article" date="2015" name="Microbiome">
        <title>Genomic resolution of linkages in carbon, nitrogen, and sulfur cycling among widespread estuary sediment bacteria.</title>
        <authorList>
            <person name="Baker B.J."/>
            <person name="Lazar C.S."/>
            <person name="Teske A.P."/>
            <person name="Dick G.J."/>
        </authorList>
    </citation>
    <scope>NUCLEOTIDE SEQUENCE [LARGE SCALE GENOMIC DNA]</scope>
    <source>
        <strain evidence="3">DG_54_3</strain>
    </source>
</reference>
<evidence type="ECO:0000259" key="1">
    <source>
        <dbReference type="Pfam" id="PF00534"/>
    </source>
</evidence>
<dbReference type="Gene3D" id="3.40.50.2000">
    <property type="entry name" value="Glycogen Phosphorylase B"/>
    <property type="match status" value="2"/>
</dbReference>
<protein>
    <recommendedName>
        <fullName evidence="5">Glycosyl transferase family 1</fullName>
    </recommendedName>
</protein>
<dbReference type="EMBL" id="LIZX01000032">
    <property type="protein sequence ID" value="KPJ69088.1"/>
    <property type="molecule type" value="Genomic_DNA"/>
</dbReference>
<accession>A0A0S7Y2Z1</accession>
<evidence type="ECO:0008006" key="5">
    <source>
        <dbReference type="Google" id="ProtNLM"/>
    </source>
</evidence>